<dbReference type="AlphaFoldDB" id="A0A8S3TVF6"/>
<sequence length="157" mass="16618">MQCVFPASHHQPGSDIILRVILGVLGTLAHRAFLDEYQGVNGPALHPMSGKPRFCQVADRGSVHNQCARDYCSGKPLCGCPTSDTDSAVGTPEGGGKEVTPPVEEPVAEATNPNESQVLVFHNTRKLVAVTSVASAVAQARELFDLEDQEVVDLPGS</sequence>
<evidence type="ECO:0000313" key="3">
    <source>
        <dbReference type="Proteomes" id="UP000683360"/>
    </source>
</evidence>
<proteinExistence type="predicted"/>
<dbReference type="EMBL" id="CAJPWZ010002239">
    <property type="protein sequence ID" value="CAG2234386.1"/>
    <property type="molecule type" value="Genomic_DNA"/>
</dbReference>
<reference evidence="2" key="1">
    <citation type="submission" date="2021-03" db="EMBL/GenBank/DDBJ databases">
        <authorList>
            <person name="Bekaert M."/>
        </authorList>
    </citation>
    <scope>NUCLEOTIDE SEQUENCE</scope>
</reference>
<accession>A0A8S3TVF6</accession>
<feature type="region of interest" description="Disordered" evidence="1">
    <location>
        <begin position="83"/>
        <end position="103"/>
    </location>
</feature>
<protein>
    <submittedName>
        <fullName evidence="2">Uncharacterized protein</fullName>
    </submittedName>
</protein>
<gene>
    <name evidence="2" type="ORF">MEDL_47027</name>
</gene>
<organism evidence="2 3">
    <name type="scientific">Mytilus edulis</name>
    <name type="common">Blue mussel</name>
    <dbReference type="NCBI Taxonomy" id="6550"/>
    <lineage>
        <taxon>Eukaryota</taxon>
        <taxon>Metazoa</taxon>
        <taxon>Spiralia</taxon>
        <taxon>Lophotrochozoa</taxon>
        <taxon>Mollusca</taxon>
        <taxon>Bivalvia</taxon>
        <taxon>Autobranchia</taxon>
        <taxon>Pteriomorphia</taxon>
        <taxon>Mytilida</taxon>
        <taxon>Mytiloidea</taxon>
        <taxon>Mytilidae</taxon>
        <taxon>Mytilinae</taxon>
        <taxon>Mytilus</taxon>
    </lineage>
</organism>
<name>A0A8S3TVF6_MYTED</name>
<keyword evidence="3" id="KW-1185">Reference proteome</keyword>
<evidence type="ECO:0000256" key="1">
    <source>
        <dbReference type="SAM" id="MobiDB-lite"/>
    </source>
</evidence>
<evidence type="ECO:0000313" key="2">
    <source>
        <dbReference type="EMBL" id="CAG2234386.1"/>
    </source>
</evidence>
<comment type="caution">
    <text evidence="2">The sequence shown here is derived from an EMBL/GenBank/DDBJ whole genome shotgun (WGS) entry which is preliminary data.</text>
</comment>
<dbReference type="Proteomes" id="UP000683360">
    <property type="component" value="Unassembled WGS sequence"/>
</dbReference>